<dbReference type="Proteomes" id="UP000265520">
    <property type="component" value="Unassembled WGS sequence"/>
</dbReference>
<comment type="caution">
    <text evidence="2">The sequence shown here is derived from an EMBL/GenBank/DDBJ whole genome shotgun (WGS) entry which is preliminary data.</text>
</comment>
<keyword evidence="3" id="KW-1185">Reference proteome</keyword>
<feature type="compositionally biased region" description="Low complexity" evidence="1">
    <location>
        <begin position="12"/>
        <end position="21"/>
    </location>
</feature>
<proteinExistence type="predicted"/>
<feature type="compositionally biased region" description="Basic and acidic residues" evidence="1">
    <location>
        <begin position="74"/>
        <end position="86"/>
    </location>
</feature>
<protein>
    <submittedName>
        <fullName evidence="2">Envelope-like protein</fullName>
    </submittedName>
</protein>
<feature type="region of interest" description="Disordered" evidence="1">
    <location>
        <begin position="1"/>
        <end position="23"/>
    </location>
</feature>
<dbReference type="AlphaFoldDB" id="A0A392NLS0"/>
<sequence length="296" mass="32514">MLNVEASDKSADVVSTDDVSSPTKNIVDTILSSLKETNLELDVVPDVDTSLAQFGQNAEIVPGTIDEESEYEPAFEKEKSQDKVVTEEEEVKSDDTDVDSQADESDKTMTADEEESMSVDKTVSADKNVPDEIVDVDDCDSIDQPLQKSFGGSIAKRLRNRKDNVVPSASVPAKTTKKTTDVGPKTGWSKVMASVKRKTLKSKEVPISDSDYDVELDVPDIVPSTRKKIAGKNVPLNVPATPMNNVSFHSEASVSMWMFVYNRRLALERKLGQEAFECKEVMDLIEEAGLTKTVWG</sequence>
<dbReference type="EMBL" id="LXQA010044145">
    <property type="protein sequence ID" value="MCI00753.1"/>
    <property type="molecule type" value="Genomic_DNA"/>
</dbReference>
<feature type="non-terminal residue" evidence="2">
    <location>
        <position position="296"/>
    </location>
</feature>
<accession>A0A392NLS0</accession>
<reference evidence="2 3" key="1">
    <citation type="journal article" date="2018" name="Front. Plant Sci.">
        <title>Red Clover (Trifolium pratense) and Zigzag Clover (T. medium) - A Picture of Genomic Similarities and Differences.</title>
        <authorList>
            <person name="Dluhosova J."/>
            <person name="Istvanek J."/>
            <person name="Nedelnik J."/>
            <person name="Repkova J."/>
        </authorList>
    </citation>
    <scope>NUCLEOTIDE SEQUENCE [LARGE SCALE GENOMIC DNA]</scope>
    <source>
        <strain evidence="3">cv. 10/8</strain>
        <tissue evidence="2">Leaf</tissue>
    </source>
</reference>
<evidence type="ECO:0000256" key="1">
    <source>
        <dbReference type="SAM" id="MobiDB-lite"/>
    </source>
</evidence>
<feature type="compositionally biased region" description="Basic and acidic residues" evidence="1">
    <location>
        <begin position="1"/>
        <end position="11"/>
    </location>
</feature>
<feature type="region of interest" description="Disordered" evidence="1">
    <location>
        <begin position="55"/>
        <end position="121"/>
    </location>
</feature>
<organism evidence="2 3">
    <name type="scientific">Trifolium medium</name>
    <dbReference type="NCBI Taxonomy" id="97028"/>
    <lineage>
        <taxon>Eukaryota</taxon>
        <taxon>Viridiplantae</taxon>
        <taxon>Streptophyta</taxon>
        <taxon>Embryophyta</taxon>
        <taxon>Tracheophyta</taxon>
        <taxon>Spermatophyta</taxon>
        <taxon>Magnoliopsida</taxon>
        <taxon>eudicotyledons</taxon>
        <taxon>Gunneridae</taxon>
        <taxon>Pentapetalae</taxon>
        <taxon>rosids</taxon>
        <taxon>fabids</taxon>
        <taxon>Fabales</taxon>
        <taxon>Fabaceae</taxon>
        <taxon>Papilionoideae</taxon>
        <taxon>50 kb inversion clade</taxon>
        <taxon>NPAAA clade</taxon>
        <taxon>Hologalegina</taxon>
        <taxon>IRL clade</taxon>
        <taxon>Trifolieae</taxon>
        <taxon>Trifolium</taxon>
    </lineage>
</organism>
<feature type="compositionally biased region" description="Acidic residues" evidence="1">
    <location>
        <begin position="87"/>
        <end position="103"/>
    </location>
</feature>
<evidence type="ECO:0000313" key="2">
    <source>
        <dbReference type="EMBL" id="MCI00753.1"/>
    </source>
</evidence>
<evidence type="ECO:0000313" key="3">
    <source>
        <dbReference type="Proteomes" id="UP000265520"/>
    </source>
</evidence>
<feature type="region of interest" description="Disordered" evidence="1">
    <location>
        <begin position="165"/>
        <end position="185"/>
    </location>
</feature>
<name>A0A392NLS0_9FABA</name>